<comment type="caution">
    <text evidence="2">The sequence shown here is derived from an EMBL/GenBank/DDBJ whole genome shotgun (WGS) entry which is preliminary data.</text>
</comment>
<accession>A0A3A3EDZ7</accession>
<dbReference type="EMBL" id="QYSE01000009">
    <property type="protein sequence ID" value="RJF32049.1"/>
    <property type="molecule type" value="Genomic_DNA"/>
</dbReference>
<dbReference type="InterPro" id="IPR014820">
    <property type="entry name" value="PriCT_1"/>
</dbReference>
<feature type="domain" description="Primase C-terminal 1" evidence="1">
    <location>
        <begin position="273"/>
        <end position="328"/>
    </location>
</feature>
<dbReference type="Pfam" id="PF08708">
    <property type="entry name" value="PriCT_1"/>
    <property type="match status" value="1"/>
</dbReference>
<proteinExistence type="predicted"/>
<dbReference type="Proteomes" id="UP000265938">
    <property type="component" value="Unassembled WGS sequence"/>
</dbReference>
<gene>
    <name evidence="2" type="ORF">D4741_19965</name>
</gene>
<evidence type="ECO:0000313" key="3">
    <source>
        <dbReference type="Proteomes" id="UP000265938"/>
    </source>
</evidence>
<evidence type="ECO:0000313" key="2">
    <source>
        <dbReference type="EMBL" id="RJF32049.1"/>
    </source>
</evidence>
<name>A0A3A3EDZ7_9GAMM</name>
<protein>
    <submittedName>
        <fullName evidence="2">Replication initiation protein</fullName>
    </submittedName>
</protein>
<dbReference type="AlphaFoldDB" id="A0A3A3EDZ7"/>
<evidence type="ECO:0000259" key="1">
    <source>
        <dbReference type="Pfam" id="PF08708"/>
    </source>
</evidence>
<reference evidence="2 3" key="1">
    <citation type="submission" date="2018-09" db="EMBL/GenBank/DDBJ databases">
        <title>Identification of marine bacteria producing industrial enzymes.</title>
        <authorList>
            <person name="Cheng T.H."/>
            <person name="Saidin J."/>
            <person name="Muhd D.D."/>
            <person name="Isa M.N.M."/>
            <person name="Bakar M.F.A."/>
            <person name="Ismail N."/>
        </authorList>
    </citation>
    <scope>NUCLEOTIDE SEQUENCE [LARGE SCALE GENOMIC DNA]</scope>
    <source>
        <strain evidence="2 3">MNAD 1.6</strain>
    </source>
</reference>
<sequence length="505" mass="58241">MFEIKMNNILNTLLREGIYKYKHKNSKISLPMKVKAFKAEDNTKKGAIPVVRSKEDLMTRGGVKGYVITSLESLTEDVDSLSHWSPNIFNYLTYTDDQRRYIKGHEEKNLQQINTFVVDIDSKRQSYTDILSAAVEHSIGAPTMVLETPKGFQVYFVLETPFFISNKNDFRGLKVAKRISENIKLSLAKVLHGVDVSCNDFGFFRIPKKENVRWFSEECMFDFGDLIAWSRRQDDDRGRGLFVVSQDKRDNDVTETAWFRELLRTQDVKGSSGQLGRDNLMFTLALACYSAGKGSDEALDLLDEYNSRLKSPVRHTEVEKIVRSAYKGRFKGASKTYIQELLDTWGIERDVKIETSRSGWYKFKKEREDRVRSHYEEWEEDLLAYIDEMTQLDRPVHWTTQSEICEAIGIPRSTLNELIRQSTKVMIKRIGKGRAARTGLTSVAVLLQCALSYQKTHRHQYIENVELFLTEKENKVAIQELQTHVDMFTSRQEIRGGPVGRANSS</sequence>
<organism evidence="2 3">
    <name type="scientific">Pseudoalteromonas gelatinilytica</name>
    <dbReference type="NCBI Taxonomy" id="1703256"/>
    <lineage>
        <taxon>Bacteria</taxon>
        <taxon>Pseudomonadati</taxon>
        <taxon>Pseudomonadota</taxon>
        <taxon>Gammaproteobacteria</taxon>
        <taxon>Alteromonadales</taxon>
        <taxon>Pseudoalteromonadaceae</taxon>
        <taxon>Pseudoalteromonas</taxon>
    </lineage>
</organism>